<sequence length="187" mass="21256">MAPPGKKEVDNRAFVPSLRSLLYAIGFSLIFMFTCIELGFVSQQIHKYGRWSWNYASLEYRNSLGLLLTAVIVSLLVAIFHFWLPLGMTTLLTLILAVFFGTGGGIIRTVTPFRGTSCRTKRVDEYPPKWQPFAHECSRVIVIEAFAWALFALYTFMFFGSLIYLGIIRFSLRPTRGGYYASPNRTV</sequence>
<dbReference type="Proteomes" id="UP000724874">
    <property type="component" value="Unassembled WGS sequence"/>
</dbReference>
<name>A0A9P5NHC2_GYMJU</name>
<keyword evidence="3" id="KW-1185">Reference proteome</keyword>
<dbReference type="AlphaFoldDB" id="A0A9P5NHC2"/>
<keyword evidence="1" id="KW-1133">Transmembrane helix</keyword>
<evidence type="ECO:0000313" key="3">
    <source>
        <dbReference type="Proteomes" id="UP000724874"/>
    </source>
</evidence>
<feature type="transmembrane region" description="Helical" evidence="1">
    <location>
        <begin position="145"/>
        <end position="167"/>
    </location>
</feature>
<dbReference type="OrthoDB" id="2558918at2759"/>
<protein>
    <submittedName>
        <fullName evidence="2">Uncharacterized protein</fullName>
    </submittedName>
</protein>
<feature type="transmembrane region" description="Helical" evidence="1">
    <location>
        <begin position="90"/>
        <end position="111"/>
    </location>
</feature>
<reference evidence="2" key="1">
    <citation type="submission" date="2020-11" db="EMBL/GenBank/DDBJ databases">
        <authorList>
            <consortium name="DOE Joint Genome Institute"/>
            <person name="Ahrendt S."/>
            <person name="Riley R."/>
            <person name="Andreopoulos W."/>
            <person name="LaButti K."/>
            <person name="Pangilinan J."/>
            <person name="Ruiz-duenas F.J."/>
            <person name="Barrasa J.M."/>
            <person name="Sanchez-Garcia M."/>
            <person name="Camarero S."/>
            <person name="Miyauchi S."/>
            <person name="Serrano A."/>
            <person name="Linde D."/>
            <person name="Babiker R."/>
            <person name="Drula E."/>
            <person name="Ayuso-Fernandez I."/>
            <person name="Pacheco R."/>
            <person name="Padilla G."/>
            <person name="Ferreira P."/>
            <person name="Barriuso J."/>
            <person name="Kellner H."/>
            <person name="Castanera R."/>
            <person name="Alfaro M."/>
            <person name="Ramirez L."/>
            <person name="Pisabarro A.G."/>
            <person name="Kuo A."/>
            <person name="Tritt A."/>
            <person name="Lipzen A."/>
            <person name="He G."/>
            <person name="Yan M."/>
            <person name="Ng V."/>
            <person name="Cullen D."/>
            <person name="Martin F."/>
            <person name="Rosso M.-N."/>
            <person name="Henrissat B."/>
            <person name="Hibbett D."/>
            <person name="Martinez A.T."/>
            <person name="Grigoriev I.V."/>
        </authorList>
    </citation>
    <scope>NUCLEOTIDE SEQUENCE</scope>
    <source>
        <strain evidence="2">AH 44721</strain>
    </source>
</reference>
<gene>
    <name evidence="2" type="ORF">CPB84DRAFT_188476</name>
</gene>
<evidence type="ECO:0000256" key="1">
    <source>
        <dbReference type="SAM" id="Phobius"/>
    </source>
</evidence>
<feature type="transmembrane region" description="Helical" evidence="1">
    <location>
        <begin position="20"/>
        <end position="42"/>
    </location>
</feature>
<proteinExistence type="predicted"/>
<evidence type="ECO:0000313" key="2">
    <source>
        <dbReference type="EMBL" id="KAF8883492.1"/>
    </source>
</evidence>
<keyword evidence="1" id="KW-0472">Membrane</keyword>
<dbReference type="EMBL" id="JADNYJ010000115">
    <property type="protein sequence ID" value="KAF8883492.1"/>
    <property type="molecule type" value="Genomic_DNA"/>
</dbReference>
<organism evidence="2 3">
    <name type="scientific">Gymnopilus junonius</name>
    <name type="common">Spectacular rustgill mushroom</name>
    <name type="synonym">Gymnopilus spectabilis subsp. junonius</name>
    <dbReference type="NCBI Taxonomy" id="109634"/>
    <lineage>
        <taxon>Eukaryota</taxon>
        <taxon>Fungi</taxon>
        <taxon>Dikarya</taxon>
        <taxon>Basidiomycota</taxon>
        <taxon>Agaricomycotina</taxon>
        <taxon>Agaricomycetes</taxon>
        <taxon>Agaricomycetidae</taxon>
        <taxon>Agaricales</taxon>
        <taxon>Agaricineae</taxon>
        <taxon>Hymenogastraceae</taxon>
        <taxon>Gymnopilus</taxon>
    </lineage>
</organism>
<comment type="caution">
    <text evidence="2">The sequence shown here is derived from an EMBL/GenBank/DDBJ whole genome shotgun (WGS) entry which is preliminary data.</text>
</comment>
<accession>A0A9P5NHC2</accession>
<keyword evidence="1" id="KW-0812">Transmembrane</keyword>
<feature type="transmembrane region" description="Helical" evidence="1">
    <location>
        <begin position="63"/>
        <end position="84"/>
    </location>
</feature>